<accession>A0A9D4Q0X4</accession>
<evidence type="ECO:0000313" key="3">
    <source>
        <dbReference type="EMBL" id="KAH7962483.1"/>
    </source>
</evidence>
<name>A0A9D4Q0X4_RHISA</name>
<evidence type="ECO:0000256" key="2">
    <source>
        <dbReference type="SAM" id="Phobius"/>
    </source>
</evidence>
<dbReference type="EMBL" id="JABSTV010001249">
    <property type="protein sequence ID" value="KAH7962483.1"/>
    <property type="molecule type" value="Genomic_DNA"/>
</dbReference>
<dbReference type="Proteomes" id="UP000821837">
    <property type="component" value="Chromosome 3"/>
</dbReference>
<sequence length="255" mass="28302">MDALTFIHVLLTSRVNVCSTAGRRSTVSADRRDVAVRLVEQQGAEKKKKLSAMEAVFEFVALRNQPGIQTMATIFFTFHSLFLMGQFLAVLASTDVMMHLKFASIDTSVLEICLVLVPRMLMLFATIVVDLLLVIGIEDDSQYAMKIFVNWSGLDVLVDALICISLVVLKSNRHNGACAYLVRRYARARLADSSPNPEEEHEEHHGDEIEATTNFIKSVSASDSAASSPTESLHHRAVKRQEQDLGDSIIIDDLH</sequence>
<evidence type="ECO:0000256" key="1">
    <source>
        <dbReference type="SAM" id="MobiDB-lite"/>
    </source>
</evidence>
<dbReference type="AlphaFoldDB" id="A0A9D4Q0X4"/>
<comment type="caution">
    <text evidence="3">The sequence shown here is derived from an EMBL/GenBank/DDBJ whole genome shotgun (WGS) entry which is preliminary data.</text>
</comment>
<feature type="region of interest" description="Disordered" evidence="1">
    <location>
        <begin position="219"/>
        <end position="246"/>
    </location>
</feature>
<keyword evidence="2" id="KW-0812">Transmembrane</keyword>
<keyword evidence="2" id="KW-0472">Membrane</keyword>
<organism evidence="3 4">
    <name type="scientific">Rhipicephalus sanguineus</name>
    <name type="common">Brown dog tick</name>
    <name type="synonym">Ixodes sanguineus</name>
    <dbReference type="NCBI Taxonomy" id="34632"/>
    <lineage>
        <taxon>Eukaryota</taxon>
        <taxon>Metazoa</taxon>
        <taxon>Ecdysozoa</taxon>
        <taxon>Arthropoda</taxon>
        <taxon>Chelicerata</taxon>
        <taxon>Arachnida</taxon>
        <taxon>Acari</taxon>
        <taxon>Parasitiformes</taxon>
        <taxon>Ixodida</taxon>
        <taxon>Ixodoidea</taxon>
        <taxon>Ixodidae</taxon>
        <taxon>Rhipicephalinae</taxon>
        <taxon>Rhipicephalus</taxon>
        <taxon>Rhipicephalus</taxon>
    </lineage>
</organism>
<reference evidence="3" key="2">
    <citation type="submission" date="2021-09" db="EMBL/GenBank/DDBJ databases">
        <authorList>
            <person name="Jia N."/>
            <person name="Wang J."/>
            <person name="Shi W."/>
            <person name="Du L."/>
            <person name="Sun Y."/>
            <person name="Zhan W."/>
            <person name="Jiang J."/>
            <person name="Wang Q."/>
            <person name="Zhang B."/>
            <person name="Ji P."/>
            <person name="Sakyi L.B."/>
            <person name="Cui X."/>
            <person name="Yuan T."/>
            <person name="Jiang B."/>
            <person name="Yang W."/>
            <person name="Lam T.T.-Y."/>
            <person name="Chang Q."/>
            <person name="Ding S."/>
            <person name="Wang X."/>
            <person name="Zhu J."/>
            <person name="Ruan X."/>
            <person name="Zhao L."/>
            <person name="Wei J."/>
            <person name="Que T."/>
            <person name="Du C."/>
            <person name="Cheng J."/>
            <person name="Dai P."/>
            <person name="Han X."/>
            <person name="Huang E."/>
            <person name="Gao Y."/>
            <person name="Liu J."/>
            <person name="Shao H."/>
            <person name="Ye R."/>
            <person name="Li L."/>
            <person name="Wei W."/>
            <person name="Wang X."/>
            <person name="Wang C."/>
            <person name="Huo Q."/>
            <person name="Li W."/>
            <person name="Guo W."/>
            <person name="Chen H."/>
            <person name="Chen S."/>
            <person name="Zhou L."/>
            <person name="Zhou L."/>
            <person name="Ni X."/>
            <person name="Tian J."/>
            <person name="Zhou Y."/>
            <person name="Sheng Y."/>
            <person name="Liu T."/>
            <person name="Pan Y."/>
            <person name="Xia L."/>
            <person name="Li J."/>
            <person name="Zhao F."/>
            <person name="Cao W."/>
        </authorList>
    </citation>
    <scope>NUCLEOTIDE SEQUENCE</scope>
    <source>
        <strain evidence="3">Rsan-2018</strain>
        <tissue evidence="3">Larvae</tissue>
    </source>
</reference>
<evidence type="ECO:0000313" key="4">
    <source>
        <dbReference type="Proteomes" id="UP000821837"/>
    </source>
</evidence>
<keyword evidence="4" id="KW-1185">Reference proteome</keyword>
<evidence type="ECO:0008006" key="5">
    <source>
        <dbReference type="Google" id="ProtNLM"/>
    </source>
</evidence>
<gene>
    <name evidence="3" type="ORF">HPB52_016388</name>
</gene>
<protein>
    <recommendedName>
        <fullName evidence="5">Transmembrane protein</fullName>
    </recommendedName>
</protein>
<feature type="compositionally biased region" description="Low complexity" evidence="1">
    <location>
        <begin position="219"/>
        <end position="228"/>
    </location>
</feature>
<reference evidence="3" key="1">
    <citation type="journal article" date="2020" name="Cell">
        <title>Large-Scale Comparative Analyses of Tick Genomes Elucidate Their Genetic Diversity and Vector Capacities.</title>
        <authorList>
            <consortium name="Tick Genome and Microbiome Consortium (TIGMIC)"/>
            <person name="Jia N."/>
            <person name="Wang J."/>
            <person name="Shi W."/>
            <person name="Du L."/>
            <person name="Sun Y."/>
            <person name="Zhan W."/>
            <person name="Jiang J.F."/>
            <person name="Wang Q."/>
            <person name="Zhang B."/>
            <person name="Ji P."/>
            <person name="Bell-Sakyi L."/>
            <person name="Cui X.M."/>
            <person name="Yuan T.T."/>
            <person name="Jiang B.G."/>
            <person name="Yang W.F."/>
            <person name="Lam T.T."/>
            <person name="Chang Q.C."/>
            <person name="Ding S.J."/>
            <person name="Wang X.J."/>
            <person name="Zhu J.G."/>
            <person name="Ruan X.D."/>
            <person name="Zhao L."/>
            <person name="Wei J.T."/>
            <person name="Ye R.Z."/>
            <person name="Que T.C."/>
            <person name="Du C.H."/>
            <person name="Zhou Y.H."/>
            <person name="Cheng J.X."/>
            <person name="Dai P.F."/>
            <person name="Guo W.B."/>
            <person name="Han X.H."/>
            <person name="Huang E.J."/>
            <person name="Li L.F."/>
            <person name="Wei W."/>
            <person name="Gao Y.C."/>
            <person name="Liu J.Z."/>
            <person name="Shao H.Z."/>
            <person name="Wang X."/>
            <person name="Wang C.C."/>
            <person name="Yang T.C."/>
            <person name="Huo Q.B."/>
            <person name="Li W."/>
            <person name="Chen H.Y."/>
            <person name="Chen S.E."/>
            <person name="Zhou L.G."/>
            <person name="Ni X.B."/>
            <person name="Tian J.H."/>
            <person name="Sheng Y."/>
            <person name="Liu T."/>
            <person name="Pan Y.S."/>
            <person name="Xia L.Y."/>
            <person name="Li J."/>
            <person name="Zhao F."/>
            <person name="Cao W.C."/>
        </authorList>
    </citation>
    <scope>NUCLEOTIDE SEQUENCE</scope>
    <source>
        <strain evidence="3">Rsan-2018</strain>
    </source>
</reference>
<feature type="transmembrane region" description="Helical" evidence="2">
    <location>
        <begin position="68"/>
        <end position="91"/>
    </location>
</feature>
<keyword evidence="2" id="KW-1133">Transmembrane helix</keyword>
<feature type="transmembrane region" description="Helical" evidence="2">
    <location>
        <begin position="112"/>
        <end position="135"/>
    </location>
</feature>
<proteinExistence type="predicted"/>
<feature type="transmembrane region" description="Helical" evidence="2">
    <location>
        <begin position="147"/>
        <end position="169"/>
    </location>
</feature>